<gene>
    <name evidence="2" type="ORF">PSJ8397_00777</name>
</gene>
<dbReference type="EMBL" id="FWFT01000001">
    <property type="protein sequence ID" value="SLN20653.1"/>
    <property type="molecule type" value="Genomic_DNA"/>
</dbReference>
<dbReference type="AlphaFoldDB" id="A0A1Y5RM28"/>
<name>A0A1Y5RM28_9RHOB</name>
<sequence length="111" mass="12716">MRDIKSRDKPLNISRDERRVLHVLAQGGSIHFERMTNGKVRSVASFAGDGQVLADCLLKLTERLKTRRFITSENGRPDRATNLGSWSVIPQYDTRKGHQENDKPNYQTHIN</sequence>
<protein>
    <submittedName>
        <fullName evidence="2">Uncharacterized protein</fullName>
    </submittedName>
</protein>
<dbReference type="InterPro" id="IPR018654">
    <property type="entry name" value="YjhX_toxin"/>
</dbReference>
<evidence type="ECO:0000313" key="3">
    <source>
        <dbReference type="Proteomes" id="UP000193623"/>
    </source>
</evidence>
<keyword evidence="3" id="KW-1185">Reference proteome</keyword>
<dbReference type="Pfam" id="PF09857">
    <property type="entry name" value="YjhX_toxin"/>
    <property type="match status" value="1"/>
</dbReference>
<feature type="compositionally biased region" description="Basic and acidic residues" evidence="1">
    <location>
        <begin position="93"/>
        <end position="103"/>
    </location>
</feature>
<organism evidence="2 3">
    <name type="scientific">Pseudooctadecabacter jejudonensis</name>
    <dbReference type="NCBI Taxonomy" id="1391910"/>
    <lineage>
        <taxon>Bacteria</taxon>
        <taxon>Pseudomonadati</taxon>
        <taxon>Pseudomonadota</taxon>
        <taxon>Alphaproteobacteria</taxon>
        <taxon>Rhodobacterales</taxon>
        <taxon>Paracoccaceae</taxon>
        <taxon>Pseudooctadecabacter</taxon>
    </lineage>
</organism>
<proteinExistence type="predicted"/>
<dbReference type="Proteomes" id="UP000193623">
    <property type="component" value="Unassembled WGS sequence"/>
</dbReference>
<reference evidence="2 3" key="1">
    <citation type="submission" date="2017-03" db="EMBL/GenBank/DDBJ databases">
        <authorList>
            <person name="Afonso C.L."/>
            <person name="Miller P.J."/>
            <person name="Scott M.A."/>
            <person name="Spackman E."/>
            <person name="Goraichik I."/>
            <person name="Dimitrov K.M."/>
            <person name="Suarez D.L."/>
            <person name="Swayne D.E."/>
        </authorList>
    </citation>
    <scope>NUCLEOTIDE SEQUENCE [LARGE SCALE GENOMIC DNA]</scope>
    <source>
        <strain evidence="2 3">CECT 8397</strain>
    </source>
</reference>
<evidence type="ECO:0000313" key="2">
    <source>
        <dbReference type="EMBL" id="SLN20653.1"/>
    </source>
</evidence>
<accession>A0A1Y5RM28</accession>
<feature type="region of interest" description="Disordered" evidence="1">
    <location>
        <begin position="71"/>
        <end position="111"/>
    </location>
</feature>
<evidence type="ECO:0000256" key="1">
    <source>
        <dbReference type="SAM" id="MobiDB-lite"/>
    </source>
</evidence>